<sequence length="480" mass="52603">MKSCVLLLAALMIIPFQPGYGDQGCFLVVAGKAATADGSVLLGHNEDNGIDKLARLRSVERKVHSRGETLKLAGGASIPQADTTFGYLILEMPGLAYSHGLLNEYGVAVVSNNCPSREDLGELTEGGIGPDLRFLVAERARTAREGVKLVGFLIKSYGYVASGRTLTIGDPQEAWQVAMVHGKLWVARRVPDDEVAVLANSYAIHEVALEDTLNYLGSPEIKAYATQRGWYTPLRGAFDFERAYARQDLLTDPNQRCRQWSGFNRVAASPLPLPDTGIALPFSVKPKKKLTPADLFGVLRDHYEDTPYSRGTLPPHGPPPPGGAATICNGATNHGDVFQLRDGLPVEIGALWWIALWRPCASPFLPLYYGISEVPEPLDFAVDPAVFSAPDKGVLPGPEKALRVFHDLTLQVDGSYYQRIGKVRQEWAGFDSWSLLLQPSLERLALESWKKDRPLAVELLDRYCAGTLTRALELARELEK</sequence>
<evidence type="ECO:0000313" key="3">
    <source>
        <dbReference type="Proteomes" id="UP000179129"/>
    </source>
</evidence>
<reference evidence="2 3" key="1">
    <citation type="journal article" date="2016" name="Nat. Commun.">
        <title>Thousands of microbial genomes shed light on interconnected biogeochemical processes in an aquifer system.</title>
        <authorList>
            <person name="Anantharaman K."/>
            <person name="Brown C.T."/>
            <person name="Hug L.A."/>
            <person name="Sharon I."/>
            <person name="Castelle C.J."/>
            <person name="Probst A.J."/>
            <person name="Thomas B.C."/>
            <person name="Singh A."/>
            <person name="Wilkins M.J."/>
            <person name="Karaoz U."/>
            <person name="Brodie E.L."/>
            <person name="Williams K.H."/>
            <person name="Hubbard S.S."/>
            <person name="Banfield J.F."/>
        </authorList>
    </citation>
    <scope>NUCLEOTIDE SEQUENCE [LARGE SCALE GENOMIC DNA]</scope>
</reference>
<keyword evidence="1" id="KW-0645">Protease</keyword>
<dbReference type="GO" id="GO:0016805">
    <property type="term" value="F:dipeptidase activity"/>
    <property type="evidence" value="ECO:0007669"/>
    <property type="project" value="UniProtKB-KW"/>
</dbReference>
<dbReference type="GO" id="GO:0006508">
    <property type="term" value="P:proteolysis"/>
    <property type="evidence" value="ECO:0007669"/>
    <property type="project" value="UniProtKB-KW"/>
</dbReference>
<gene>
    <name evidence="2" type="ORF">A3F83_04320</name>
</gene>
<organism evidence="2 3">
    <name type="scientific">Candidatus Glassbacteria bacterium RIFCSPLOWO2_12_FULL_58_11</name>
    <dbReference type="NCBI Taxonomy" id="1817867"/>
    <lineage>
        <taxon>Bacteria</taxon>
        <taxon>Candidatus Glassiibacteriota</taxon>
    </lineage>
</organism>
<dbReference type="AlphaFoldDB" id="A0A1F5YSN8"/>
<proteinExistence type="inferred from homology"/>
<dbReference type="EC" id="3.4.-.-" evidence="1"/>
<dbReference type="Proteomes" id="UP000179129">
    <property type="component" value="Unassembled WGS sequence"/>
</dbReference>
<dbReference type="EMBL" id="MFIX01000155">
    <property type="protein sequence ID" value="OGG03228.1"/>
    <property type="molecule type" value="Genomic_DNA"/>
</dbReference>
<dbReference type="STRING" id="1817867.A3F83_04320"/>
<evidence type="ECO:0000256" key="1">
    <source>
        <dbReference type="RuleBase" id="RU364089"/>
    </source>
</evidence>
<accession>A0A1F5YSN8</accession>
<dbReference type="PANTHER" id="PTHR12994:SF17">
    <property type="entry name" value="LD30995P"/>
    <property type="match status" value="1"/>
</dbReference>
<keyword evidence="1" id="KW-0378">Hydrolase</keyword>
<dbReference type="Gene3D" id="3.60.60.10">
    <property type="entry name" value="Penicillin V Acylase, Chain A"/>
    <property type="match status" value="1"/>
</dbReference>
<protein>
    <recommendedName>
        <fullName evidence="1">Dipeptidase</fullName>
        <ecNumber evidence="1">3.4.-.-</ecNumber>
    </recommendedName>
</protein>
<comment type="caution">
    <text evidence="2">The sequence shown here is derived from an EMBL/GenBank/DDBJ whole genome shotgun (WGS) entry which is preliminary data.</text>
</comment>
<comment type="catalytic activity">
    <reaction evidence="1">
        <text>an L-aminoacyl-L-amino acid + H2O = 2 an L-alpha-amino acid</text>
        <dbReference type="Rhea" id="RHEA:48940"/>
        <dbReference type="ChEBI" id="CHEBI:15377"/>
        <dbReference type="ChEBI" id="CHEBI:59869"/>
        <dbReference type="ChEBI" id="CHEBI:77460"/>
    </reaction>
</comment>
<dbReference type="Pfam" id="PF03577">
    <property type="entry name" value="Peptidase_C69"/>
    <property type="match status" value="1"/>
</dbReference>
<keyword evidence="1" id="KW-0224">Dipeptidase</keyword>
<dbReference type="PANTHER" id="PTHR12994">
    <property type="entry name" value="SECERNIN"/>
    <property type="match status" value="1"/>
</dbReference>
<comment type="similarity">
    <text evidence="1">Belongs to the peptidase C69 family.</text>
</comment>
<dbReference type="GO" id="GO:0070004">
    <property type="term" value="F:cysteine-type exopeptidase activity"/>
    <property type="evidence" value="ECO:0007669"/>
    <property type="project" value="InterPro"/>
</dbReference>
<dbReference type="InterPro" id="IPR005322">
    <property type="entry name" value="Peptidase_C69"/>
</dbReference>
<evidence type="ECO:0000313" key="2">
    <source>
        <dbReference type="EMBL" id="OGG03228.1"/>
    </source>
</evidence>
<name>A0A1F5YSN8_9BACT</name>